<dbReference type="Gene3D" id="3.90.1340.10">
    <property type="entry name" value="Phage tail collar domain"/>
    <property type="match status" value="1"/>
</dbReference>
<keyword evidence="3" id="KW-1185">Reference proteome</keyword>
<dbReference type="RefSeq" id="WP_103790789.1">
    <property type="nucleotide sequence ID" value="NZ_PQVF01000025.1"/>
</dbReference>
<accession>A0A2S4ZWF9</accession>
<organism evidence="2 3">
    <name type="scientific">Solitalea longa</name>
    <dbReference type="NCBI Taxonomy" id="2079460"/>
    <lineage>
        <taxon>Bacteria</taxon>
        <taxon>Pseudomonadati</taxon>
        <taxon>Bacteroidota</taxon>
        <taxon>Sphingobacteriia</taxon>
        <taxon>Sphingobacteriales</taxon>
        <taxon>Sphingobacteriaceae</taxon>
        <taxon>Solitalea</taxon>
    </lineage>
</organism>
<dbReference type="EMBL" id="PQVF01000025">
    <property type="protein sequence ID" value="POY34645.1"/>
    <property type="molecule type" value="Genomic_DNA"/>
</dbReference>
<proteinExistence type="predicted"/>
<name>A0A2S4ZWF9_9SPHI</name>
<dbReference type="SUPFAM" id="SSF88874">
    <property type="entry name" value="Receptor-binding domain of short tail fibre protein gp12"/>
    <property type="match status" value="1"/>
</dbReference>
<feature type="domain" description="Phage tail collar" evidence="1">
    <location>
        <begin position="7"/>
        <end position="63"/>
    </location>
</feature>
<dbReference type="AlphaFoldDB" id="A0A2S4ZWF9"/>
<reference evidence="2 3" key="1">
    <citation type="submission" date="2018-01" db="EMBL/GenBank/DDBJ databases">
        <authorList>
            <person name="Gaut B.S."/>
            <person name="Morton B.R."/>
            <person name="Clegg M.T."/>
            <person name="Duvall M.R."/>
        </authorList>
    </citation>
    <scope>NUCLEOTIDE SEQUENCE [LARGE SCALE GENOMIC DNA]</scope>
    <source>
        <strain evidence="2 3">HR-AV</strain>
    </source>
</reference>
<evidence type="ECO:0000313" key="3">
    <source>
        <dbReference type="Proteomes" id="UP000236893"/>
    </source>
</evidence>
<evidence type="ECO:0000259" key="1">
    <source>
        <dbReference type="Pfam" id="PF07484"/>
    </source>
</evidence>
<dbReference type="InterPro" id="IPR037053">
    <property type="entry name" value="Phage_tail_collar_dom_sf"/>
</dbReference>
<dbReference type="InterPro" id="IPR011083">
    <property type="entry name" value="Phage_tail_collar_dom"/>
</dbReference>
<sequence length="180" mass="18614">MDEELMGVIKIFAGNFAPRGYALCQGQLLSIAQNQALFAILGTTYGGNGQTTFALPDLRGRAPIGVGQGPGLSNYGIGQVSGAETVTLMLNNLPAHNHPITGSVQLPVNDSNADVDSPIGAYLGTPATSIYSGTTNAVAANLNTNLATGVVGNNYPVSIMQPYLAVNYIIVMSGIFPSRN</sequence>
<dbReference type="Pfam" id="PF07484">
    <property type="entry name" value="Collar"/>
    <property type="match status" value="1"/>
</dbReference>
<comment type="caution">
    <text evidence="2">The sequence shown here is derived from an EMBL/GenBank/DDBJ whole genome shotgun (WGS) entry which is preliminary data.</text>
</comment>
<dbReference type="Proteomes" id="UP000236893">
    <property type="component" value="Unassembled WGS sequence"/>
</dbReference>
<dbReference type="OrthoDB" id="9810174at2"/>
<gene>
    <name evidence="2" type="ORF">C3K47_19205</name>
</gene>
<protein>
    <submittedName>
        <fullName evidence="2">Phage tail protein</fullName>
    </submittedName>
</protein>
<evidence type="ECO:0000313" key="2">
    <source>
        <dbReference type="EMBL" id="POY34645.1"/>
    </source>
</evidence>